<dbReference type="Proteomes" id="UP000310200">
    <property type="component" value="Unassembled WGS sequence"/>
</dbReference>
<dbReference type="InterPro" id="IPR056345">
    <property type="entry name" value="Znf-C2H2_CIZ1"/>
</dbReference>
<evidence type="ECO:0000313" key="4">
    <source>
        <dbReference type="Proteomes" id="UP000310200"/>
    </source>
</evidence>
<name>A0A4S2KFT1_9HYME</name>
<feature type="compositionally biased region" description="Basic and acidic residues" evidence="1">
    <location>
        <begin position="653"/>
        <end position="663"/>
    </location>
</feature>
<sequence>MSFNRGVKRDSFGNRGNFNRGNTGGGGGNRVGNNSGMGSNMGGGMSGSGGMGGMNPWESGMMPGRGILPTPNNNLSLASPQAQLAIASNLLTNLLRSQQESQPQVPSLMSLGNNYSGPGPNYPNQQNYSSGRFNDRVARHPMKNQRPQPYNKMGNRARDGPAGRRGPSAQQSRAPQSGSQRMNGNQIQHRNDKSSKPIPASKQNQTAKKEQQDVKTSDSEKAEPPVPKRLRLFVMNSNDVDESEDKKRDWKDEKNTEEAKVEKTEDEKMEDSEKKVEKSAAEDSPSKEAKDESEKTDKENTKVTGKKSEVRHAESRYAEVPMNHMFCHICNKHMWDGFSFENHLRGRAHQLMMEKLDESYKLKVDLMRHELRVAEEQRELSLNNSKRRGKKVSVDFNVREYCTMCDLNFYGTLSTHRKSEKHQQLKTFLHPRCFPCLKEFPSRIEYDEHCLTPAHMKNAVQCEEQRKNKKKDKLAKGEAEVRTAEDEEKDVCHDAKNEKEEDSEEQEYITDIIENITEKKFKIPSYKYCRQNQIFIGMDYLRQVRSKSMVKEVQGFYCERCRRFMLLAEDMNAHLRSITHYRNFVAEIKSLTSSAPAAESKETEQAENEKNVEGKDESDVHWKRRKISHDENEDNDKPKEQENSADNANVAPKRSDGEEKYDPLEADAAESEEEENREAEENAKENDKETTADTQGNATNTKDAKTPVDEMWTDIDNDNDTEMGNLVDEAEEKEHVEPEKPLPKIERNPSSPRSPQVKQSRGRGFVRGRGGPRARRSRR</sequence>
<feature type="region of interest" description="Disordered" evidence="1">
    <location>
        <begin position="1"/>
        <end position="74"/>
    </location>
</feature>
<evidence type="ECO:0000313" key="3">
    <source>
        <dbReference type="EMBL" id="TGZ48285.1"/>
    </source>
</evidence>
<reference evidence="3 4" key="1">
    <citation type="journal article" date="2019" name="Philos. Trans. R. Soc. Lond., B, Biol. Sci.">
        <title>Ant behaviour and brain gene expression of defending hosts depend on the ecological success of the intruding social parasite.</title>
        <authorList>
            <person name="Kaur R."/>
            <person name="Stoldt M."/>
            <person name="Jongepier E."/>
            <person name="Feldmeyer B."/>
            <person name="Menzel F."/>
            <person name="Bornberg-Bauer E."/>
            <person name="Foitzik S."/>
        </authorList>
    </citation>
    <scope>NUCLEOTIDE SEQUENCE [LARGE SCALE GENOMIC DNA]</scope>
    <source>
        <tissue evidence="3">Whole body</tissue>
    </source>
</reference>
<feature type="region of interest" description="Disordered" evidence="1">
    <location>
        <begin position="98"/>
        <end position="312"/>
    </location>
</feature>
<dbReference type="STRING" id="300112.A0A4S2KFT1"/>
<evidence type="ECO:0000259" key="2">
    <source>
        <dbReference type="PROSITE" id="PS00028"/>
    </source>
</evidence>
<protein>
    <recommendedName>
        <fullName evidence="2">C2H2-type domain-containing protein</fullName>
    </recommendedName>
</protein>
<dbReference type="SMART" id="SM00355">
    <property type="entry name" value="ZnF_C2H2"/>
    <property type="match status" value="3"/>
</dbReference>
<dbReference type="AlphaFoldDB" id="A0A4S2KFT1"/>
<evidence type="ECO:0000256" key="1">
    <source>
        <dbReference type="SAM" id="MobiDB-lite"/>
    </source>
</evidence>
<proteinExistence type="predicted"/>
<dbReference type="GO" id="GO:0003676">
    <property type="term" value="F:nucleic acid binding"/>
    <property type="evidence" value="ECO:0007669"/>
    <property type="project" value="InterPro"/>
</dbReference>
<feature type="compositionally biased region" description="Gly residues" evidence="1">
    <location>
        <begin position="39"/>
        <end position="53"/>
    </location>
</feature>
<dbReference type="EMBL" id="QBLH01002504">
    <property type="protein sequence ID" value="TGZ48285.1"/>
    <property type="molecule type" value="Genomic_DNA"/>
</dbReference>
<comment type="caution">
    <text evidence="3">The sequence shown here is derived from an EMBL/GenBank/DDBJ whole genome shotgun (WGS) entry which is preliminary data.</text>
</comment>
<feature type="compositionally biased region" description="Acidic residues" evidence="1">
    <location>
        <begin position="711"/>
        <end position="721"/>
    </location>
</feature>
<feature type="compositionally biased region" description="Polar residues" evidence="1">
    <location>
        <begin position="168"/>
        <end position="188"/>
    </location>
</feature>
<feature type="compositionally biased region" description="Basic and acidic residues" evidence="1">
    <location>
        <begin position="244"/>
        <end position="312"/>
    </location>
</feature>
<feature type="compositionally biased region" description="Basic and acidic residues" evidence="1">
    <location>
        <begin position="599"/>
        <end position="621"/>
    </location>
</feature>
<feature type="compositionally biased region" description="Acidic residues" evidence="1">
    <location>
        <begin position="664"/>
        <end position="678"/>
    </location>
</feature>
<feature type="domain" description="C2H2-type" evidence="2">
    <location>
        <begin position="558"/>
        <end position="580"/>
    </location>
</feature>
<feature type="compositionally biased region" description="Polar residues" evidence="1">
    <location>
        <begin position="98"/>
        <end position="111"/>
    </location>
</feature>
<feature type="compositionally biased region" description="Polar residues" evidence="1">
    <location>
        <begin position="748"/>
        <end position="759"/>
    </location>
</feature>
<dbReference type="GO" id="GO:0008270">
    <property type="term" value="F:zinc ion binding"/>
    <property type="evidence" value="ECO:0007669"/>
    <property type="project" value="InterPro"/>
</dbReference>
<feature type="compositionally biased region" description="Basic residues" evidence="1">
    <location>
        <begin position="760"/>
        <end position="779"/>
    </location>
</feature>
<dbReference type="PANTHER" id="PTHR15491:SF9">
    <property type="entry name" value="CIP1-INTERACTING ZINC FINGER PROTEIN"/>
    <property type="match status" value="1"/>
</dbReference>
<dbReference type="InterPro" id="IPR003604">
    <property type="entry name" value="Matrin/U1-like-C_Znf_C2H2"/>
</dbReference>
<feature type="region of interest" description="Disordered" evidence="1">
    <location>
        <begin position="471"/>
        <end position="503"/>
    </location>
</feature>
<gene>
    <name evidence="3" type="ORF">DBV15_08227</name>
</gene>
<feature type="compositionally biased region" description="Basic and acidic residues" evidence="1">
    <location>
        <begin position="732"/>
        <end position="747"/>
    </location>
</feature>
<dbReference type="PROSITE" id="PS00028">
    <property type="entry name" value="ZINC_FINGER_C2H2_1"/>
    <property type="match status" value="1"/>
</dbReference>
<dbReference type="InterPro" id="IPR036236">
    <property type="entry name" value="Znf_C2H2_sf"/>
</dbReference>
<dbReference type="PANTHER" id="PTHR15491">
    <property type="match status" value="1"/>
</dbReference>
<dbReference type="InterPro" id="IPR026811">
    <property type="entry name" value="CIZ1"/>
</dbReference>
<feature type="compositionally biased region" description="Basic and acidic residues" evidence="1">
    <location>
        <begin position="207"/>
        <end position="223"/>
    </location>
</feature>
<accession>A0A4S2KFT1</accession>
<dbReference type="GO" id="GO:0005634">
    <property type="term" value="C:nucleus"/>
    <property type="evidence" value="ECO:0007669"/>
    <property type="project" value="TreeGrafter"/>
</dbReference>
<dbReference type="InterPro" id="IPR013087">
    <property type="entry name" value="Znf_C2H2_type"/>
</dbReference>
<feature type="compositionally biased region" description="Low complexity" evidence="1">
    <location>
        <begin position="112"/>
        <end position="124"/>
    </location>
</feature>
<feature type="compositionally biased region" description="Polar residues" evidence="1">
    <location>
        <begin position="692"/>
        <end position="701"/>
    </location>
</feature>
<dbReference type="SUPFAM" id="SSF57667">
    <property type="entry name" value="beta-beta-alpha zinc fingers"/>
    <property type="match status" value="1"/>
</dbReference>
<dbReference type="SMART" id="SM00451">
    <property type="entry name" value="ZnF_U1"/>
    <property type="match status" value="2"/>
</dbReference>
<keyword evidence="4" id="KW-1185">Reference proteome</keyword>
<feature type="region of interest" description="Disordered" evidence="1">
    <location>
        <begin position="593"/>
        <end position="779"/>
    </location>
</feature>
<feature type="compositionally biased region" description="Basic and acidic residues" evidence="1">
    <location>
        <begin position="679"/>
        <end position="691"/>
    </location>
</feature>
<feature type="compositionally biased region" description="Basic and acidic residues" evidence="1">
    <location>
        <begin position="474"/>
        <end position="499"/>
    </location>
</feature>
<organism evidence="3 4">
    <name type="scientific">Temnothorax longispinosus</name>
    <dbReference type="NCBI Taxonomy" id="300112"/>
    <lineage>
        <taxon>Eukaryota</taxon>
        <taxon>Metazoa</taxon>
        <taxon>Ecdysozoa</taxon>
        <taxon>Arthropoda</taxon>
        <taxon>Hexapoda</taxon>
        <taxon>Insecta</taxon>
        <taxon>Pterygota</taxon>
        <taxon>Neoptera</taxon>
        <taxon>Endopterygota</taxon>
        <taxon>Hymenoptera</taxon>
        <taxon>Apocrita</taxon>
        <taxon>Aculeata</taxon>
        <taxon>Formicoidea</taxon>
        <taxon>Formicidae</taxon>
        <taxon>Myrmicinae</taxon>
        <taxon>Temnothorax</taxon>
    </lineage>
</organism>
<dbReference type="Pfam" id="PF23330">
    <property type="entry name" value="zf-C2H2_14"/>
    <property type="match status" value="1"/>
</dbReference>